<comment type="caution">
    <text evidence="5">The sequence shown here is derived from an EMBL/GenBank/DDBJ whole genome shotgun (WGS) entry which is preliminary data.</text>
</comment>
<dbReference type="GO" id="GO:0016757">
    <property type="term" value="F:glycosyltransferase activity"/>
    <property type="evidence" value="ECO:0007669"/>
    <property type="project" value="UniProtKB-KW"/>
</dbReference>
<organism evidence="5 6">
    <name type="scientific">Fibrella rubiginis</name>
    <dbReference type="NCBI Taxonomy" id="2817060"/>
    <lineage>
        <taxon>Bacteria</taxon>
        <taxon>Pseudomonadati</taxon>
        <taxon>Bacteroidota</taxon>
        <taxon>Cytophagia</taxon>
        <taxon>Cytophagales</taxon>
        <taxon>Spirosomataceae</taxon>
        <taxon>Fibrella</taxon>
    </lineage>
</organism>
<dbReference type="Proteomes" id="UP000664034">
    <property type="component" value="Unassembled WGS sequence"/>
</dbReference>
<evidence type="ECO:0000313" key="5">
    <source>
        <dbReference type="EMBL" id="MBO0938832.1"/>
    </source>
</evidence>
<feature type="domain" description="Glycosyltransferase 61 catalytic" evidence="4">
    <location>
        <begin position="165"/>
        <end position="314"/>
    </location>
</feature>
<reference evidence="5" key="1">
    <citation type="submission" date="2021-03" db="EMBL/GenBank/DDBJ databases">
        <title>Fibrella sp. HMF5335 genome sequencing and assembly.</title>
        <authorList>
            <person name="Kang H."/>
            <person name="Kim H."/>
            <person name="Bae S."/>
            <person name="Joh K."/>
        </authorList>
    </citation>
    <scope>NUCLEOTIDE SEQUENCE</scope>
    <source>
        <strain evidence="5">HMF5335</strain>
    </source>
</reference>
<protein>
    <submittedName>
        <fullName evidence="5">Glycosyltransferase family 61 protein</fullName>
    </submittedName>
</protein>
<keyword evidence="1" id="KW-0328">Glycosyltransferase</keyword>
<keyword evidence="6" id="KW-1185">Reference proteome</keyword>
<dbReference type="PANTHER" id="PTHR20961">
    <property type="entry name" value="GLYCOSYLTRANSFERASE"/>
    <property type="match status" value="1"/>
</dbReference>
<dbReference type="RefSeq" id="WP_207366370.1">
    <property type="nucleotide sequence ID" value="NZ_JAFMYV010000011.1"/>
</dbReference>
<name>A0A939GGQ8_9BACT</name>
<evidence type="ECO:0000259" key="4">
    <source>
        <dbReference type="Pfam" id="PF04577"/>
    </source>
</evidence>
<evidence type="ECO:0000256" key="2">
    <source>
        <dbReference type="ARBA" id="ARBA00022679"/>
    </source>
</evidence>
<dbReference type="InterPro" id="IPR007657">
    <property type="entry name" value="Glycosyltransferase_61"/>
</dbReference>
<dbReference type="AlphaFoldDB" id="A0A939GGQ8"/>
<evidence type="ECO:0000256" key="1">
    <source>
        <dbReference type="ARBA" id="ARBA00022676"/>
    </source>
</evidence>
<gene>
    <name evidence="5" type="ORF">J2I47_19930</name>
</gene>
<evidence type="ECO:0000313" key="6">
    <source>
        <dbReference type="Proteomes" id="UP000664034"/>
    </source>
</evidence>
<proteinExistence type="predicted"/>
<keyword evidence="3" id="KW-0325">Glycoprotein</keyword>
<dbReference type="Pfam" id="PF04577">
    <property type="entry name" value="Glyco_transf_61"/>
    <property type="match status" value="1"/>
</dbReference>
<accession>A0A939GGQ8</accession>
<sequence length="376" mass="43222">MARLPQVANYLREALKSQSGRLLRLLGRRLLTKEETEARMMPYQIYAIPKVVTNLDAVVDLVLPDKVMFDHKREVTAPDFVWRYPNTDRQAGQLRCGALRIGQAILNTDFGNSVVLQDRLRPGRRQVVQVQVLIAPWSHYWGGYFDYLLFIAAKLCRIKQALPPDVFARAVVAYPLFRTSFERELLHMIGFSDDRIFDTRKVDVQFDECVVANNSSWFYPSFADVQCLKRNADAYMPAMPTADRRLYIRRAGRRHVIDEEALLTRLRAYDFEIIDDTPRTVAEQYALYNSASVIVGPHGASFANILWCRPGTRLFELFPTGYMPEYFRYLAPKLSMPYAAYCYGPVLESHHSNVDQNVAVDPDELTQHLDVLLATV</sequence>
<dbReference type="EMBL" id="JAFMYV010000011">
    <property type="protein sequence ID" value="MBO0938832.1"/>
    <property type="molecule type" value="Genomic_DNA"/>
</dbReference>
<evidence type="ECO:0000256" key="3">
    <source>
        <dbReference type="ARBA" id="ARBA00023180"/>
    </source>
</evidence>
<keyword evidence="2" id="KW-0808">Transferase</keyword>
<dbReference type="InterPro" id="IPR049625">
    <property type="entry name" value="Glyco_transf_61_cat"/>
</dbReference>